<feature type="chain" id="PRO_5045725640" description="Secreted protein" evidence="1">
    <location>
        <begin position="32"/>
        <end position="167"/>
    </location>
</feature>
<sequence length="167" mass="17569">MPGKIKSACVGALTAATLASTVLATAAPAHADATKCAAFKGRGKASAAACINTELQNAGHPALWRVIARAYVKLDSSASNARSFHYQVQYHRKPMGEGWQPWKTVADGRTTVPAGRTVGPIHVHTDSAPALGCRDTGQFWAVQARVSYGGSGGWSDWSHIYTGDCDT</sequence>
<name>A0ABU4N1T0_9ACTN</name>
<reference evidence="2 3" key="1">
    <citation type="journal article" date="2023" name="Microb. Genom.">
        <title>Mesoterricola silvestris gen. nov., sp. nov., Mesoterricola sediminis sp. nov., Geothrix oryzae sp. nov., Geothrix edaphica sp. nov., Geothrix rubra sp. nov., and Geothrix limicola sp. nov., six novel members of Acidobacteriota isolated from soils.</title>
        <authorList>
            <person name="Weisberg A.J."/>
            <person name="Pearce E."/>
            <person name="Kramer C.G."/>
            <person name="Chang J.H."/>
            <person name="Clarke C.R."/>
        </authorList>
    </citation>
    <scope>NUCLEOTIDE SEQUENCE [LARGE SCALE GENOMIC DNA]</scope>
    <source>
        <strain evidence="2 3">NE20-4-1</strain>
    </source>
</reference>
<feature type="signal peptide" evidence="1">
    <location>
        <begin position="1"/>
        <end position="31"/>
    </location>
</feature>
<evidence type="ECO:0008006" key="4">
    <source>
        <dbReference type="Google" id="ProtNLM"/>
    </source>
</evidence>
<dbReference type="RefSeq" id="WP_045563071.1">
    <property type="nucleotide sequence ID" value="NZ_JABXWF010000002.1"/>
</dbReference>
<evidence type="ECO:0000313" key="3">
    <source>
        <dbReference type="Proteomes" id="UP001282474"/>
    </source>
</evidence>
<evidence type="ECO:0000313" key="2">
    <source>
        <dbReference type="EMBL" id="MDX3043448.1"/>
    </source>
</evidence>
<comment type="caution">
    <text evidence="2">The sequence shown here is derived from an EMBL/GenBank/DDBJ whole genome shotgun (WGS) entry which is preliminary data.</text>
</comment>
<dbReference type="EMBL" id="JARAWJ010000052">
    <property type="protein sequence ID" value="MDX3043448.1"/>
    <property type="molecule type" value="Genomic_DNA"/>
</dbReference>
<gene>
    <name evidence="2" type="ORF">PV383_40765</name>
</gene>
<keyword evidence="3" id="KW-1185">Reference proteome</keyword>
<dbReference type="Proteomes" id="UP001282474">
    <property type="component" value="Unassembled WGS sequence"/>
</dbReference>
<proteinExistence type="predicted"/>
<organism evidence="2 3">
    <name type="scientific">Streptomyces caniscabiei</name>
    <dbReference type="NCBI Taxonomy" id="2746961"/>
    <lineage>
        <taxon>Bacteria</taxon>
        <taxon>Bacillati</taxon>
        <taxon>Actinomycetota</taxon>
        <taxon>Actinomycetes</taxon>
        <taxon>Kitasatosporales</taxon>
        <taxon>Streptomycetaceae</taxon>
        <taxon>Streptomyces</taxon>
    </lineage>
</organism>
<accession>A0ABU4N1T0</accession>
<evidence type="ECO:0000256" key="1">
    <source>
        <dbReference type="SAM" id="SignalP"/>
    </source>
</evidence>
<protein>
    <recommendedName>
        <fullName evidence="4">Secreted protein</fullName>
    </recommendedName>
</protein>
<keyword evidence="1" id="KW-0732">Signal</keyword>